<feature type="coiled-coil region" evidence="1">
    <location>
        <begin position="90"/>
        <end position="124"/>
    </location>
</feature>
<reference evidence="2" key="1">
    <citation type="submission" date="2018-10" db="EMBL/GenBank/DDBJ databases">
        <title>Schaedlerella arabinophila gen. nov. sp. nov., isolated from the mouse intestinal tract and comparative analysis with the genome of the closely related altered Schaedler flora strain ASF502.</title>
        <authorList>
            <person name="Miyake S."/>
            <person name="Soh M."/>
            <person name="Seedorf H."/>
        </authorList>
    </citation>
    <scope>NUCLEOTIDE SEQUENCE [LARGE SCALE GENOMIC DNA]</scope>
    <source>
        <strain evidence="2">DSM 106076</strain>
    </source>
</reference>
<gene>
    <name evidence="2" type="ORF">EBB54_12185</name>
</gene>
<evidence type="ECO:0000313" key="2">
    <source>
        <dbReference type="EMBL" id="RRK32046.1"/>
    </source>
</evidence>
<dbReference type="RefSeq" id="WP_125127589.1">
    <property type="nucleotide sequence ID" value="NZ_RHJS01000002.1"/>
</dbReference>
<dbReference type="Pfam" id="PF19776">
    <property type="entry name" value="DUF6262"/>
    <property type="match status" value="1"/>
</dbReference>
<evidence type="ECO:0000313" key="3">
    <source>
        <dbReference type="Proteomes" id="UP000274920"/>
    </source>
</evidence>
<dbReference type="AlphaFoldDB" id="A0A426DH19"/>
<keyword evidence="1" id="KW-0175">Coiled coil</keyword>
<comment type="caution">
    <text evidence="2">The sequence shown here is derived from an EMBL/GenBank/DDBJ whole genome shotgun (WGS) entry which is preliminary data.</text>
</comment>
<name>A0A426DH19_9FIRM</name>
<dbReference type="InterPro" id="IPR046229">
    <property type="entry name" value="TnpC-like"/>
</dbReference>
<dbReference type="EMBL" id="RHJS01000002">
    <property type="protein sequence ID" value="RRK32046.1"/>
    <property type="molecule type" value="Genomic_DNA"/>
</dbReference>
<evidence type="ECO:0008006" key="4">
    <source>
        <dbReference type="Google" id="ProtNLM"/>
    </source>
</evidence>
<dbReference type="Proteomes" id="UP000274920">
    <property type="component" value="Unassembled WGS sequence"/>
</dbReference>
<keyword evidence="3" id="KW-1185">Reference proteome</keyword>
<proteinExistence type="predicted"/>
<accession>A0A426DH19</accession>
<sequence length="129" mass="15172">MSKYSKMVESNQKASKEKIDCAIRTIKEMLEKEEQLLVCDLVRKTGLSRAFFYKNPTVSKFLNEARQQQEGKAFHQKKKVILDYALERQNELIKIEYEKSQKENKDLKAENEKLKKALKKKEVAFIKGL</sequence>
<protein>
    <recommendedName>
        <fullName evidence="4">Transposase</fullName>
    </recommendedName>
</protein>
<organism evidence="2 3">
    <name type="scientific">Schaedlerella arabinosiphila</name>
    <dbReference type="NCBI Taxonomy" id="2044587"/>
    <lineage>
        <taxon>Bacteria</taxon>
        <taxon>Bacillati</taxon>
        <taxon>Bacillota</taxon>
        <taxon>Clostridia</taxon>
        <taxon>Lachnospirales</taxon>
        <taxon>Lachnospiraceae</taxon>
        <taxon>Schaedlerella</taxon>
    </lineage>
</organism>
<evidence type="ECO:0000256" key="1">
    <source>
        <dbReference type="SAM" id="Coils"/>
    </source>
</evidence>